<evidence type="ECO:0000313" key="1">
    <source>
        <dbReference type="EMBL" id="KKK51368.1"/>
    </source>
</evidence>
<proteinExistence type="predicted"/>
<dbReference type="InterPro" id="IPR056209">
    <property type="entry name" value="SU10_adaptor"/>
</dbReference>
<protein>
    <submittedName>
        <fullName evidence="1">Uncharacterized protein</fullName>
    </submittedName>
</protein>
<feature type="non-terminal residue" evidence="1">
    <location>
        <position position="280"/>
    </location>
</feature>
<comment type="caution">
    <text evidence="1">The sequence shown here is derived from an EMBL/GenBank/DDBJ whole genome shotgun (WGS) entry which is preliminary data.</text>
</comment>
<gene>
    <name evidence="1" type="ORF">LCGC14_3115640</name>
</gene>
<organism evidence="1">
    <name type="scientific">marine sediment metagenome</name>
    <dbReference type="NCBI Taxonomy" id="412755"/>
    <lineage>
        <taxon>unclassified sequences</taxon>
        <taxon>metagenomes</taxon>
        <taxon>ecological metagenomes</taxon>
    </lineage>
</organism>
<accession>A0A0F8W474</accession>
<reference evidence="1" key="1">
    <citation type="journal article" date="2015" name="Nature">
        <title>Complex archaea that bridge the gap between prokaryotes and eukaryotes.</title>
        <authorList>
            <person name="Spang A."/>
            <person name="Saw J.H."/>
            <person name="Jorgensen S.L."/>
            <person name="Zaremba-Niedzwiedzka K."/>
            <person name="Martijn J."/>
            <person name="Lind A.E."/>
            <person name="van Eijk R."/>
            <person name="Schleper C."/>
            <person name="Guy L."/>
            <person name="Ettema T.J."/>
        </authorList>
    </citation>
    <scope>NUCLEOTIDE SEQUENCE</scope>
</reference>
<name>A0A0F8W474_9ZZZZ</name>
<sequence>MKSFEDLYEDCQTQSSDTDATTLTFFKSKLNEAIKKAYAVLNAEWFYDSATDLTVDGDESYPLPFNCERVHSIKVTISSRDYVVTEFPRGENEWLALTGGATSATESNYPTYYFVKRDTYEFYPASSTSGYTITMRYKIDPKDLTATDSTTSTIKTLTNSDTTVTSNAAAFTAAMVGRWFKADSDGEWYRITSFTSLTSIELESVFEGTAVSGDTYVIGESPEVPVELHELIPHFATAQFYMGPKRNIEKAQGHLNYFWTSDFMNNSRRMRDAHGGLLYA</sequence>
<dbReference type="Pfam" id="PF24175">
    <property type="entry name" value="SU10_adaptor"/>
    <property type="match status" value="1"/>
</dbReference>
<dbReference type="AlphaFoldDB" id="A0A0F8W474"/>
<dbReference type="EMBL" id="LAZR01067543">
    <property type="protein sequence ID" value="KKK51368.1"/>
    <property type="molecule type" value="Genomic_DNA"/>
</dbReference>